<evidence type="ECO:0000259" key="3">
    <source>
        <dbReference type="Pfam" id="PF13976"/>
    </source>
</evidence>
<name>A0ABD1C933_CARAN</name>
<sequence>MELLLVLLSAGLSLLASPRTLPNVLYVPDFNCTLISVAKLLKHIWCIAIFTEALCFLHDHFTRTLIGAGEEHEGVYYFTGVLAAHVNKVTKELTSASLWHRRLGHPSTGVLLSLSEFDHSHSDLEMIKSCDTCFELNKLVFFFLKALIKLQLVLNLFIAMFGVLIAHQAHVAPSIFLLW</sequence>
<evidence type="ECO:0000256" key="2">
    <source>
        <dbReference type="SAM" id="SignalP"/>
    </source>
</evidence>
<dbReference type="InterPro" id="IPR025724">
    <property type="entry name" value="GAG-pre-integrase_dom"/>
</dbReference>
<evidence type="ECO:0000313" key="4">
    <source>
        <dbReference type="EMBL" id="KAL1225966.1"/>
    </source>
</evidence>
<organism evidence="4 5">
    <name type="scientific">Cardamine amara subsp. amara</name>
    <dbReference type="NCBI Taxonomy" id="228776"/>
    <lineage>
        <taxon>Eukaryota</taxon>
        <taxon>Viridiplantae</taxon>
        <taxon>Streptophyta</taxon>
        <taxon>Embryophyta</taxon>
        <taxon>Tracheophyta</taxon>
        <taxon>Spermatophyta</taxon>
        <taxon>Magnoliopsida</taxon>
        <taxon>eudicotyledons</taxon>
        <taxon>Gunneridae</taxon>
        <taxon>Pentapetalae</taxon>
        <taxon>rosids</taxon>
        <taxon>malvids</taxon>
        <taxon>Brassicales</taxon>
        <taxon>Brassicaceae</taxon>
        <taxon>Cardamineae</taxon>
        <taxon>Cardamine</taxon>
    </lineage>
</organism>
<accession>A0ABD1C933</accession>
<reference evidence="4 5" key="1">
    <citation type="submission" date="2024-04" db="EMBL/GenBank/DDBJ databases">
        <title>Genome assembly C_amara_ONT_v2.</title>
        <authorList>
            <person name="Yant L."/>
            <person name="Moore C."/>
            <person name="Slenker M."/>
        </authorList>
    </citation>
    <scope>NUCLEOTIDE SEQUENCE [LARGE SCALE GENOMIC DNA]</scope>
    <source>
        <tissue evidence="4">Leaf</tissue>
    </source>
</reference>
<feature type="domain" description="GAG-pre-integrase" evidence="3">
    <location>
        <begin position="74"/>
        <end position="134"/>
    </location>
</feature>
<keyword evidence="2" id="KW-0732">Signal</keyword>
<keyword evidence="5" id="KW-1185">Reference proteome</keyword>
<dbReference type="Proteomes" id="UP001558713">
    <property type="component" value="Unassembled WGS sequence"/>
</dbReference>
<feature type="chain" id="PRO_5044887083" description="GAG-pre-integrase domain-containing protein" evidence="2">
    <location>
        <begin position="17"/>
        <end position="179"/>
    </location>
</feature>
<keyword evidence="1" id="KW-0472">Membrane</keyword>
<feature type="signal peptide" evidence="2">
    <location>
        <begin position="1"/>
        <end position="16"/>
    </location>
</feature>
<keyword evidence="1" id="KW-0812">Transmembrane</keyword>
<proteinExistence type="predicted"/>
<feature type="transmembrane region" description="Helical" evidence="1">
    <location>
        <begin position="152"/>
        <end position="178"/>
    </location>
</feature>
<comment type="caution">
    <text evidence="4">The sequence shown here is derived from an EMBL/GenBank/DDBJ whole genome shotgun (WGS) entry which is preliminary data.</text>
</comment>
<gene>
    <name evidence="4" type="ORF">V5N11_025595</name>
</gene>
<dbReference type="AlphaFoldDB" id="A0ABD1C933"/>
<evidence type="ECO:0000256" key="1">
    <source>
        <dbReference type="SAM" id="Phobius"/>
    </source>
</evidence>
<protein>
    <recommendedName>
        <fullName evidence="3">GAG-pre-integrase domain-containing protein</fullName>
    </recommendedName>
</protein>
<evidence type="ECO:0000313" key="5">
    <source>
        <dbReference type="Proteomes" id="UP001558713"/>
    </source>
</evidence>
<keyword evidence="1" id="KW-1133">Transmembrane helix</keyword>
<dbReference type="Pfam" id="PF13976">
    <property type="entry name" value="gag_pre-integrs"/>
    <property type="match status" value="1"/>
</dbReference>
<dbReference type="EMBL" id="JBANAX010000015">
    <property type="protein sequence ID" value="KAL1225966.1"/>
    <property type="molecule type" value="Genomic_DNA"/>
</dbReference>